<keyword evidence="2" id="KW-1185">Reference proteome</keyword>
<sequence>MESFQVGQVWSFEGREDDPNPCVIILEKESFRDTTAVHIQITGVKIQTSDGRILTEIGHVPVCEKSIRDSVQVYLGETSVREAGLEGIKVWRDAGGGVYNIQLKEIVSTIEQSLQ</sequence>
<reference evidence="1 2" key="1">
    <citation type="submission" date="2023-03" db="EMBL/GenBank/DDBJ databases">
        <title>Bacillus Genome Sequencing.</title>
        <authorList>
            <person name="Dunlap C."/>
        </authorList>
    </citation>
    <scope>NUCLEOTIDE SEQUENCE [LARGE SCALE GENOMIC DNA]</scope>
    <source>
        <strain evidence="1 2">NRS-1717</strain>
    </source>
</reference>
<comment type="caution">
    <text evidence="1">The sequence shown here is derived from an EMBL/GenBank/DDBJ whole genome shotgun (WGS) entry which is preliminary data.</text>
</comment>
<dbReference type="RefSeq" id="WP_328015123.1">
    <property type="nucleotide sequence ID" value="NZ_JARTFS010000006.1"/>
</dbReference>
<protein>
    <submittedName>
        <fullName evidence="1">Uncharacterized protein</fullName>
    </submittedName>
</protein>
<proteinExistence type="predicted"/>
<dbReference type="EMBL" id="JARTFS010000006">
    <property type="protein sequence ID" value="MED4401430.1"/>
    <property type="molecule type" value="Genomic_DNA"/>
</dbReference>
<evidence type="ECO:0000313" key="2">
    <source>
        <dbReference type="Proteomes" id="UP001342826"/>
    </source>
</evidence>
<name>A0ABU6NWD7_9BACI</name>
<evidence type="ECO:0000313" key="1">
    <source>
        <dbReference type="EMBL" id="MED4401430.1"/>
    </source>
</evidence>
<accession>A0ABU6NWD7</accession>
<dbReference type="Proteomes" id="UP001342826">
    <property type="component" value="Unassembled WGS sequence"/>
</dbReference>
<gene>
    <name evidence="1" type="ORF">P9271_08910</name>
</gene>
<organism evidence="1 2">
    <name type="scientific">Metabacillus fastidiosus</name>
    <dbReference type="NCBI Taxonomy" id="1458"/>
    <lineage>
        <taxon>Bacteria</taxon>
        <taxon>Bacillati</taxon>
        <taxon>Bacillota</taxon>
        <taxon>Bacilli</taxon>
        <taxon>Bacillales</taxon>
        <taxon>Bacillaceae</taxon>
        <taxon>Metabacillus</taxon>
    </lineage>
</organism>